<name>A0A542DVB7_9MICO</name>
<dbReference type="Gene3D" id="3.40.1620.10">
    <property type="entry name" value="YefM-like domain"/>
    <property type="match status" value="1"/>
</dbReference>
<comment type="similarity">
    <text evidence="1 2">Belongs to the phD/YefM antitoxin family.</text>
</comment>
<reference evidence="3 4" key="1">
    <citation type="submission" date="2019-06" db="EMBL/GenBank/DDBJ databases">
        <title>Sequencing the genomes of 1000 actinobacteria strains.</title>
        <authorList>
            <person name="Klenk H.-P."/>
        </authorList>
    </citation>
    <scope>NUCLEOTIDE SEQUENCE [LARGE SCALE GENOMIC DNA]</scope>
    <source>
        <strain evidence="3 4">DSM 18607</strain>
    </source>
</reference>
<gene>
    <name evidence="3" type="ORF">FB458_0031</name>
</gene>
<protein>
    <recommendedName>
        <fullName evidence="2">Antitoxin</fullName>
    </recommendedName>
</protein>
<comment type="function">
    <text evidence="2">Antitoxin component of a type II toxin-antitoxin (TA) system.</text>
</comment>
<dbReference type="AlphaFoldDB" id="A0A542DVB7"/>
<dbReference type="InterPro" id="IPR006442">
    <property type="entry name" value="Antitoxin_Phd/YefM"/>
</dbReference>
<evidence type="ECO:0000313" key="3">
    <source>
        <dbReference type="EMBL" id="TQJ06986.1"/>
    </source>
</evidence>
<evidence type="ECO:0000256" key="2">
    <source>
        <dbReference type="RuleBase" id="RU362080"/>
    </source>
</evidence>
<dbReference type="SUPFAM" id="SSF143120">
    <property type="entry name" value="YefM-like"/>
    <property type="match status" value="1"/>
</dbReference>
<dbReference type="EMBL" id="VFMN01000001">
    <property type="protein sequence ID" value="TQJ06986.1"/>
    <property type="molecule type" value="Genomic_DNA"/>
</dbReference>
<evidence type="ECO:0000256" key="1">
    <source>
        <dbReference type="ARBA" id="ARBA00009981"/>
    </source>
</evidence>
<dbReference type="InterPro" id="IPR036165">
    <property type="entry name" value="YefM-like_sf"/>
</dbReference>
<evidence type="ECO:0000313" key="4">
    <source>
        <dbReference type="Proteomes" id="UP000317893"/>
    </source>
</evidence>
<keyword evidence="4" id="KW-1185">Reference proteome</keyword>
<accession>A0A542DVB7</accession>
<comment type="caution">
    <text evidence="3">The sequence shown here is derived from an EMBL/GenBank/DDBJ whole genome shotgun (WGS) entry which is preliminary data.</text>
</comment>
<dbReference type="NCBIfam" id="TIGR01552">
    <property type="entry name" value="phd_fam"/>
    <property type="match status" value="1"/>
</dbReference>
<sequence length="78" mass="9030">MRELRQNASDLLRRVEQGEELLITVSGRPAARITPVAADHWRRWDEVKAVFASPIDDSWESDLELLDTSVADPWERTR</sequence>
<proteinExistence type="inferred from homology"/>
<dbReference type="Pfam" id="PF02604">
    <property type="entry name" value="PhdYeFM_antitox"/>
    <property type="match status" value="1"/>
</dbReference>
<organism evidence="3 4">
    <name type="scientific">Lapillicoccus jejuensis</name>
    <dbReference type="NCBI Taxonomy" id="402171"/>
    <lineage>
        <taxon>Bacteria</taxon>
        <taxon>Bacillati</taxon>
        <taxon>Actinomycetota</taxon>
        <taxon>Actinomycetes</taxon>
        <taxon>Micrococcales</taxon>
        <taxon>Intrasporangiaceae</taxon>
        <taxon>Lapillicoccus</taxon>
    </lineage>
</organism>
<dbReference type="Proteomes" id="UP000317893">
    <property type="component" value="Unassembled WGS sequence"/>
</dbReference>